<gene>
    <name evidence="1" type="ORF">NP596_04880</name>
</gene>
<dbReference type="Proteomes" id="UP001524586">
    <property type="component" value="Unassembled WGS sequence"/>
</dbReference>
<proteinExistence type="predicted"/>
<name>A0ABT1U2Y7_9GAMM</name>
<protein>
    <recommendedName>
        <fullName evidence="3">Copper-binding protein</fullName>
    </recommendedName>
</protein>
<evidence type="ECO:0000313" key="2">
    <source>
        <dbReference type="Proteomes" id="UP001524586"/>
    </source>
</evidence>
<organism evidence="1 2">
    <name type="scientific">Methylomonas rivi</name>
    <dbReference type="NCBI Taxonomy" id="2952226"/>
    <lineage>
        <taxon>Bacteria</taxon>
        <taxon>Pseudomonadati</taxon>
        <taxon>Pseudomonadota</taxon>
        <taxon>Gammaproteobacteria</taxon>
        <taxon>Methylococcales</taxon>
        <taxon>Methylococcaceae</taxon>
        <taxon>Methylomonas</taxon>
    </lineage>
</organism>
<sequence>MHRLIDSYLTFFVFFIWIGAASAQASKVSLDTEFSLRVGQTVTIEDEGLVIKFKAVLEDSRCPVNAVCVWAGNGKAELEVIEIAGQNKTVLLNTEDKPKEIALKGHELKLIALNPPRIDGVSISSGDYAVTLYVKKK</sequence>
<dbReference type="EMBL" id="JANIBK010000016">
    <property type="protein sequence ID" value="MCQ8127790.1"/>
    <property type="molecule type" value="Genomic_DNA"/>
</dbReference>
<evidence type="ECO:0000313" key="1">
    <source>
        <dbReference type="EMBL" id="MCQ8127790.1"/>
    </source>
</evidence>
<keyword evidence="2" id="KW-1185">Reference proteome</keyword>
<accession>A0ABT1U2Y7</accession>
<reference evidence="1 2" key="1">
    <citation type="submission" date="2022-07" db="EMBL/GenBank/DDBJ databases">
        <title>Methylomonas rivi sp. nov., Methylomonas rosea sp. nov., Methylomonas aureus sp. nov. and Methylomonas subterranea sp. nov., four novel methanotrophs isolated from a freshwater creek and the deep terrestrial subsurface.</title>
        <authorList>
            <person name="Abin C."/>
            <person name="Sankaranarayanan K."/>
            <person name="Garner C."/>
            <person name="Sindelar R."/>
            <person name="Kotary K."/>
            <person name="Garner R."/>
            <person name="Barclay S."/>
            <person name="Lawson P."/>
            <person name="Krumholz L."/>
        </authorList>
    </citation>
    <scope>NUCLEOTIDE SEQUENCE [LARGE SCALE GENOMIC DNA]</scope>
    <source>
        <strain evidence="1 2">WSC-6</strain>
    </source>
</reference>
<evidence type="ECO:0008006" key="3">
    <source>
        <dbReference type="Google" id="ProtNLM"/>
    </source>
</evidence>
<comment type="caution">
    <text evidence="1">The sequence shown here is derived from an EMBL/GenBank/DDBJ whole genome shotgun (WGS) entry which is preliminary data.</text>
</comment>
<dbReference type="RefSeq" id="WP_256614142.1">
    <property type="nucleotide sequence ID" value="NZ_JANIBK010000016.1"/>
</dbReference>